<evidence type="ECO:0000313" key="3">
    <source>
        <dbReference type="Proteomes" id="UP001442494"/>
    </source>
</evidence>
<name>A0ABV0JQE6_9CYAN</name>
<feature type="chain" id="PRO_5045846160" evidence="1">
    <location>
        <begin position="30"/>
        <end position="183"/>
    </location>
</feature>
<accession>A0ABV0JQE6</accession>
<keyword evidence="1" id="KW-0732">Signal</keyword>
<dbReference type="Proteomes" id="UP001442494">
    <property type="component" value="Unassembled WGS sequence"/>
</dbReference>
<reference evidence="2 3" key="1">
    <citation type="submission" date="2022-04" db="EMBL/GenBank/DDBJ databases">
        <title>Positive selection, recombination, and allopatry shape intraspecific diversity of widespread and dominant cyanobacteria.</title>
        <authorList>
            <person name="Wei J."/>
            <person name="Shu W."/>
            <person name="Hu C."/>
        </authorList>
    </citation>
    <scope>NUCLEOTIDE SEQUENCE [LARGE SCALE GENOMIC DNA]</scope>
    <source>
        <strain evidence="2 3">GB2-A5</strain>
    </source>
</reference>
<comment type="caution">
    <text evidence="2">The sequence shown here is derived from an EMBL/GenBank/DDBJ whole genome shotgun (WGS) entry which is preliminary data.</text>
</comment>
<feature type="signal peptide" evidence="1">
    <location>
        <begin position="1"/>
        <end position="29"/>
    </location>
</feature>
<dbReference type="EMBL" id="JAMPKK010000030">
    <property type="protein sequence ID" value="MEP0865669.1"/>
    <property type="molecule type" value="Genomic_DNA"/>
</dbReference>
<proteinExistence type="predicted"/>
<gene>
    <name evidence="2" type="ORF">NDI37_14460</name>
</gene>
<organism evidence="2 3">
    <name type="scientific">Funiculus sociatus GB2-A5</name>
    <dbReference type="NCBI Taxonomy" id="2933946"/>
    <lineage>
        <taxon>Bacteria</taxon>
        <taxon>Bacillati</taxon>
        <taxon>Cyanobacteriota</taxon>
        <taxon>Cyanophyceae</taxon>
        <taxon>Coleofasciculales</taxon>
        <taxon>Coleofasciculaceae</taxon>
        <taxon>Funiculus</taxon>
    </lineage>
</organism>
<evidence type="ECO:0000256" key="1">
    <source>
        <dbReference type="SAM" id="SignalP"/>
    </source>
</evidence>
<dbReference type="RefSeq" id="WP_190419319.1">
    <property type="nucleotide sequence ID" value="NZ_JAMPKK010000030.1"/>
</dbReference>
<keyword evidence="3" id="KW-1185">Reference proteome</keyword>
<evidence type="ECO:0000313" key="2">
    <source>
        <dbReference type="EMBL" id="MEP0865669.1"/>
    </source>
</evidence>
<sequence length="183" mass="18257">MVLKRFSLHLGLSLAVGFSLLLANTKAHAQVGNASDITGPIPTTSDIVNGAFIPSGGGASGRISFRNSDAVNRAADSINSQLANSSLGSVLAGSGNVSTNASQLITTLSNASGGSNPALVRNLLASLQGLTSNGTVNAGELRAAIAAYNALINGSGGEFLNGRPDELLTIRAVLEALVNASGT</sequence>
<protein>
    <submittedName>
        <fullName evidence="2">Uncharacterized protein</fullName>
    </submittedName>
</protein>